<proteinExistence type="predicted"/>
<accession>A0ABR9ZLS5</accession>
<keyword evidence="2" id="KW-1185">Reference proteome</keyword>
<dbReference type="SUPFAM" id="SSF54060">
    <property type="entry name" value="His-Me finger endonucleases"/>
    <property type="match status" value="1"/>
</dbReference>
<reference evidence="1 2" key="1">
    <citation type="submission" date="2020-10" db="EMBL/GenBank/DDBJ databases">
        <title>Novel species in genus Corynebacterium.</title>
        <authorList>
            <person name="Zhang G."/>
        </authorList>
    </citation>
    <scope>NUCLEOTIDE SEQUENCE [LARGE SCALE GENOMIC DNA]</scope>
    <source>
        <strain evidence="1 2">DSM 45110</strain>
    </source>
</reference>
<protein>
    <recommendedName>
        <fullName evidence="3">HNH nuclease domain-containing protein</fullName>
    </recommendedName>
</protein>
<dbReference type="InterPro" id="IPR044925">
    <property type="entry name" value="His-Me_finger_sf"/>
</dbReference>
<sequence length="166" mass="18471">MTSSKRALPDAPPSQTVESFWNKVVKDPGDGHWIFTGAISSPDGYGRVSFRQVGKSVAISAHRFALWISGCDITDSEMVAEHRCNEPLCVRVDDQHLIPSTRAENIRYASLTRRLRGPKGGADAGWRTRYQRSIDVRAAVRDGWNEEDYLGAARPVSNPLDEPTLF</sequence>
<evidence type="ECO:0000313" key="1">
    <source>
        <dbReference type="EMBL" id="MBF4554391.1"/>
    </source>
</evidence>
<dbReference type="RefSeq" id="WP_194557299.1">
    <property type="nucleotide sequence ID" value="NZ_JADKMY010000004.1"/>
</dbReference>
<organism evidence="1 2">
    <name type="scientific">Corynebacterium suicordis DSM 45110</name>
    <dbReference type="NCBI Taxonomy" id="1121369"/>
    <lineage>
        <taxon>Bacteria</taxon>
        <taxon>Bacillati</taxon>
        <taxon>Actinomycetota</taxon>
        <taxon>Actinomycetes</taxon>
        <taxon>Mycobacteriales</taxon>
        <taxon>Corynebacteriaceae</taxon>
        <taxon>Corynebacterium</taxon>
    </lineage>
</organism>
<name>A0ABR9ZLS5_9CORY</name>
<evidence type="ECO:0000313" key="2">
    <source>
        <dbReference type="Proteomes" id="UP000635902"/>
    </source>
</evidence>
<gene>
    <name evidence="1" type="ORF">IRY30_09945</name>
</gene>
<dbReference type="EMBL" id="JADKMY010000004">
    <property type="protein sequence ID" value="MBF4554391.1"/>
    <property type="molecule type" value="Genomic_DNA"/>
</dbReference>
<evidence type="ECO:0008006" key="3">
    <source>
        <dbReference type="Google" id="ProtNLM"/>
    </source>
</evidence>
<comment type="caution">
    <text evidence="1">The sequence shown here is derived from an EMBL/GenBank/DDBJ whole genome shotgun (WGS) entry which is preliminary data.</text>
</comment>
<dbReference type="Proteomes" id="UP000635902">
    <property type="component" value="Unassembled WGS sequence"/>
</dbReference>